<keyword evidence="1" id="KW-1133">Transmembrane helix</keyword>
<dbReference type="EMBL" id="JACHLR010000023">
    <property type="protein sequence ID" value="MBB4860493.1"/>
    <property type="molecule type" value="Genomic_DNA"/>
</dbReference>
<dbReference type="InterPro" id="IPR012495">
    <property type="entry name" value="TadE-like_dom"/>
</dbReference>
<evidence type="ECO:0000256" key="1">
    <source>
        <dbReference type="SAM" id="Phobius"/>
    </source>
</evidence>
<feature type="transmembrane region" description="Helical" evidence="1">
    <location>
        <begin position="21"/>
        <end position="39"/>
    </location>
</feature>
<organism evidence="3 4">
    <name type="scientific">Novosphingobium chloroacetimidivorans</name>
    <dbReference type="NCBI Taxonomy" id="1428314"/>
    <lineage>
        <taxon>Bacteria</taxon>
        <taxon>Pseudomonadati</taxon>
        <taxon>Pseudomonadota</taxon>
        <taxon>Alphaproteobacteria</taxon>
        <taxon>Sphingomonadales</taxon>
        <taxon>Sphingomonadaceae</taxon>
        <taxon>Novosphingobium</taxon>
    </lineage>
</organism>
<feature type="domain" description="TadE-like" evidence="2">
    <location>
        <begin position="18"/>
        <end position="59"/>
    </location>
</feature>
<reference evidence="3 4" key="1">
    <citation type="submission" date="2020-08" db="EMBL/GenBank/DDBJ databases">
        <title>Functional genomics of gut bacteria from endangered species of beetles.</title>
        <authorList>
            <person name="Carlos-Shanley C."/>
        </authorList>
    </citation>
    <scope>NUCLEOTIDE SEQUENCE [LARGE SCALE GENOMIC DNA]</scope>
    <source>
        <strain evidence="3 4">S00245</strain>
    </source>
</reference>
<dbReference type="RefSeq" id="WP_184249354.1">
    <property type="nucleotide sequence ID" value="NZ_JACHLR010000023.1"/>
</dbReference>
<keyword evidence="1" id="KW-0472">Membrane</keyword>
<dbReference type="Proteomes" id="UP000555448">
    <property type="component" value="Unassembled WGS sequence"/>
</dbReference>
<keyword evidence="4" id="KW-1185">Reference proteome</keyword>
<dbReference type="Pfam" id="PF07811">
    <property type="entry name" value="TadE"/>
    <property type="match status" value="1"/>
</dbReference>
<gene>
    <name evidence="3" type="ORF">HNO88_003837</name>
</gene>
<evidence type="ECO:0000313" key="3">
    <source>
        <dbReference type="EMBL" id="MBB4860493.1"/>
    </source>
</evidence>
<dbReference type="AlphaFoldDB" id="A0A7W7KEA7"/>
<sequence>MRRLLPSWMRQLRRDRRGVSAVEFALVLPLFIGLMGAGLEMANLMVVQMKVQRLATMTADLVSQRGASSDQISEVQLYDILSALDVSASPLDVRRRGRVVISAVVGEDTDNNGTADVNRIKWQRFDGGFTAATIQLGCWTTSTSTTLKNARQLTVGETVFHAQVSYQYVPLFSQALVEWFAVPTEITRTAGFRGRGSIYRPVLTVENYPPKQRCTSATGL</sequence>
<protein>
    <recommendedName>
        <fullName evidence="2">TadE-like domain-containing protein</fullName>
    </recommendedName>
</protein>
<evidence type="ECO:0000259" key="2">
    <source>
        <dbReference type="Pfam" id="PF07811"/>
    </source>
</evidence>
<accession>A0A7W7KEA7</accession>
<evidence type="ECO:0000313" key="4">
    <source>
        <dbReference type="Proteomes" id="UP000555448"/>
    </source>
</evidence>
<proteinExistence type="predicted"/>
<name>A0A7W7KEA7_9SPHN</name>
<comment type="caution">
    <text evidence="3">The sequence shown here is derived from an EMBL/GenBank/DDBJ whole genome shotgun (WGS) entry which is preliminary data.</text>
</comment>
<keyword evidence="1" id="KW-0812">Transmembrane</keyword>